<dbReference type="Pfam" id="PF00497">
    <property type="entry name" value="SBP_bac_3"/>
    <property type="match status" value="1"/>
</dbReference>
<sequence length="264" mass="29959">MALRYRSTRGERVNGVGRLLILIMLLTSNSTMAEVLRLAGNVWPPYTDHQLPEDGLSADIIRTALGRAGYRVEYVQVPWERALLGLRNGTYDMLNGWPTMKRADYVRSSRPFLVNRMRWVQRRDSDIHYRDAESLIGYSIALSRGYAYAEELSNDARLVTEYAVNFIQAARMVLARRVDLTLEDERTASFHFERELKDVSAGLRFVPGDFTLLNLSLVVRNSHPQQAEIIAAFDREIDAMVEDGSYAAIFARHGLPAPVSLPQP</sequence>
<dbReference type="SMART" id="SM00062">
    <property type="entry name" value="PBPb"/>
    <property type="match status" value="1"/>
</dbReference>
<evidence type="ECO:0000256" key="2">
    <source>
        <dbReference type="ARBA" id="ARBA00022729"/>
    </source>
</evidence>
<dbReference type="Proteomes" id="UP000269774">
    <property type="component" value="Unassembled WGS sequence"/>
</dbReference>
<evidence type="ECO:0000256" key="1">
    <source>
        <dbReference type="ARBA" id="ARBA00010333"/>
    </source>
</evidence>
<reference evidence="4 5" key="1">
    <citation type="submission" date="2018-10" db="EMBL/GenBank/DDBJ databases">
        <title>Pseudomonas zhaodongensis NEAU-ST5-21(T) genome.</title>
        <authorList>
            <person name="Peng J."/>
            <person name="Liu Z.-P."/>
        </authorList>
    </citation>
    <scope>NUCLEOTIDE SEQUENCE [LARGE SCALE GENOMIC DNA]</scope>
    <source>
        <strain evidence="4 5">NEAU-ST5-21</strain>
    </source>
</reference>
<evidence type="ECO:0000259" key="3">
    <source>
        <dbReference type="SMART" id="SM00062"/>
    </source>
</evidence>
<name>A0A3M2HSI4_9GAMM</name>
<dbReference type="Gene3D" id="3.40.190.10">
    <property type="entry name" value="Periplasmic binding protein-like II"/>
    <property type="match status" value="2"/>
</dbReference>
<dbReference type="EMBL" id="RFFM01000001">
    <property type="protein sequence ID" value="RMH92711.1"/>
    <property type="molecule type" value="Genomic_DNA"/>
</dbReference>
<comment type="similarity">
    <text evidence="1">Belongs to the bacterial solute-binding protein 3 family.</text>
</comment>
<dbReference type="AlphaFoldDB" id="A0A3M2HSI4"/>
<keyword evidence="5" id="KW-1185">Reference proteome</keyword>
<dbReference type="OrthoDB" id="5562041at2"/>
<accession>A0A3M2HSI4</accession>
<feature type="domain" description="Solute-binding protein family 3/N-terminal" evidence="3">
    <location>
        <begin position="35"/>
        <end position="257"/>
    </location>
</feature>
<dbReference type="InterPro" id="IPR001638">
    <property type="entry name" value="Solute-binding_3/MltF_N"/>
</dbReference>
<dbReference type="SUPFAM" id="SSF53850">
    <property type="entry name" value="Periplasmic binding protein-like II"/>
    <property type="match status" value="1"/>
</dbReference>
<organism evidence="4 5">
    <name type="scientific">Stutzerimonas zhaodongensis</name>
    <dbReference type="NCBI Taxonomy" id="1176257"/>
    <lineage>
        <taxon>Bacteria</taxon>
        <taxon>Pseudomonadati</taxon>
        <taxon>Pseudomonadota</taxon>
        <taxon>Gammaproteobacteria</taxon>
        <taxon>Pseudomonadales</taxon>
        <taxon>Pseudomonadaceae</taxon>
        <taxon>Stutzerimonas</taxon>
    </lineage>
</organism>
<keyword evidence="2" id="KW-0732">Signal</keyword>
<evidence type="ECO:0000313" key="4">
    <source>
        <dbReference type="EMBL" id="RMH92711.1"/>
    </source>
</evidence>
<dbReference type="PANTHER" id="PTHR35936:SF25">
    <property type="entry name" value="ABC TRANSPORTER SUBSTRATE-BINDING PROTEIN"/>
    <property type="match status" value="1"/>
</dbReference>
<protein>
    <submittedName>
        <fullName evidence="4">Amino acid ABC transporter substrate-binding protein</fullName>
    </submittedName>
</protein>
<dbReference type="PANTHER" id="PTHR35936">
    <property type="entry name" value="MEMBRANE-BOUND LYTIC MUREIN TRANSGLYCOSYLASE F"/>
    <property type="match status" value="1"/>
</dbReference>
<gene>
    <name evidence="4" type="ORF">EA797_02060</name>
</gene>
<comment type="caution">
    <text evidence="4">The sequence shown here is derived from an EMBL/GenBank/DDBJ whole genome shotgun (WGS) entry which is preliminary data.</text>
</comment>
<evidence type="ECO:0000313" key="5">
    <source>
        <dbReference type="Proteomes" id="UP000269774"/>
    </source>
</evidence>
<proteinExistence type="inferred from homology"/>